<dbReference type="PANTHER" id="PTHR31302">
    <property type="entry name" value="TRANSMEMBRANE PROTEIN WITH METALLOPHOSPHOESTERASE DOMAIN-RELATED"/>
    <property type="match status" value="1"/>
</dbReference>
<dbReference type="Gene3D" id="3.60.21.10">
    <property type="match status" value="1"/>
</dbReference>
<dbReference type="Pfam" id="PF00149">
    <property type="entry name" value="Metallophos"/>
    <property type="match status" value="1"/>
</dbReference>
<feature type="domain" description="Calcineurin-like phosphoesterase" evidence="1">
    <location>
        <begin position="52"/>
        <end position="219"/>
    </location>
</feature>
<dbReference type="InterPro" id="IPR004843">
    <property type="entry name" value="Calcineurin-like_PHP"/>
</dbReference>
<comment type="caution">
    <text evidence="2">The sequence shown here is derived from an EMBL/GenBank/DDBJ whole genome shotgun (WGS) entry which is preliminary data.</text>
</comment>
<dbReference type="InterPro" id="IPR051158">
    <property type="entry name" value="Metallophosphoesterase_sf"/>
</dbReference>
<dbReference type="AlphaFoldDB" id="A0A7X0VFJ8"/>
<dbReference type="CDD" id="cd07385">
    <property type="entry name" value="MPP_YkuE_C"/>
    <property type="match status" value="1"/>
</dbReference>
<dbReference type="GO" id="GO:0009245">
    <property type="term" value="P:lipid A biosynthetic process"/>
    <property type="evidence" value="ECO:0007669"/>
    <property type="project" value="TreeGrafter"/>
</dbReference>
<reference evidence="2 3" key="1">
    <citation type="submission" date="2020-08" db="EMBL/GenBank/DDBJ databases">
        <title>Cohnella phylogeny.</title>
        <authorList>
            <person name="Dunlap C."/>
        </authorList>
    </citation>
    <scope>NUCLEOTIDE SEQUENCE [LARGE SCALE GENOMIC DNA]</scope>
    <source>
        <strain evidence="2 3">DSM 28246</strain>
    </source>
</reference>
<dbReference type="EMBL" id="JACJVP010000020">
    <property type="protein sequence ID" value="MBB6671363.1"/>
    <property type="molecule type" value="Genomic_DNA"/>
</dbReference>
<dbReference type="PANTHER" id="PTHR31302:SF25">
    <property type="entry name" value="PHOSPHOESTERASE"/>
    <property type="match status" value="1"/>
</dbReference>
<dbReference type="InterPro" id="IPR029052">
    <property type="entry name" value="Metallo-depent_PP-like"/>
</dbReference>
<name>A0A7X0VFJ8_9BACL</name>
<evidence type="ECO:0000313" key="3">
    <source>
        <dbReference type="Proteomes" id="UP000547209"/>
    </source>
</evidence>
<evidence type="ECO:0000313" key="2">
    <source>
        <dbReference type="EMBL" id="MBB6671363.1"/>
    </source>
</evidence>
<proteinExistence type="predicted"/>
<dbReference type="GO" id="GO:0008758">
    <property type="term" value="F:UDP-2,3-diacylglucosamine hydrolase activity"/>
    <property type="evidence" value="ECO:0007669"/>
    <property type="project" value="TreeGrafter"/>
</dbReference>
<dbReference type="GO" id="GO:0016020">
    <property type="term" value="C:membrane"/>
    <property type="evidence" value="ECO:0007669"/>
    <property type="project" value="GOC"/>
</dbReference>
<accession>A0A7X0VFJ8</accession>
<evidence type="ECO:0000259" key="1">
    <source>
        <dbReference type="Pfam" id="PF00149"/>
    </source>
</evidence>
<keyword evidence="3" id="KW-1185">Reference proteome</keyword>
<protein>
    <submittedName>
        <fullName evidence="2">Metallophosphoesterase</fullName>
    </submittedName>
</protein>
<dbReference type="SUPFAM" id="SSF56300">
    <property type="entry name" value="Metallo-dependent phosphatases"/>
    <property type="match status" value="1"/>
</dbReference>
<organism evidence="2 3">
    <name type="scientific">Cohnella nanjingensis</name>
    <dbReference type="NCBI Taxonomy" id="1387779"/>
    <lineage>
        <taxon>Bacteria</taxon>
        <taxon>Bacillati</taxon>
        <taxon>Bacillota</taxon>
        <taxon>Bacilli</taxon>
        <taxon>Bacillales</taxon>
        <taxon>Paenibacillaceae</taxon>
        <taxon>Cohnella</taxon>
    </lineage>
</organism>
<gene>
    <name evidence="2" type="ORF">H7C19_11800</name>
</gene>
<sequence length="288" mass="31561">MVMIAVLLAGCAVLLGAVSIVAYSVAVEPRRLSVTRREIASPYVPPGFEGKRIVQFSDTHVGPHYPMERFEALIGTLNALEPDLLVFTGDLFDSRRRNAEANPGASHVLSRLRAPLGKYAVYGNHDFGYSRMKRSAGPILTRAGFTVLVNRTERVRLPNGESIVLAGLDDCVLGRPDARNTLSRLQAGDFNLLLAHEPDPADGYTRYPVDLQLSGHSHGGQVRLPGLGALVRTKLGRKYVAGLYRLTGRFDPARPYLLYVNRGVGTTRMKLRFGSVPEVAVFTLRRAP</sequence>
<dbReference type="Proteomes" id="UP000547209">
    <property type="component" value="Unassembled WGS sequence"/>
</dbReference>